<accession>C6LE67</accession>
<evidence type="ECO:0000313" key="1">
    <source>
        <dbReference type="EMBL" id="EET61271.1"/>
    </source>
</evidence>
<sequence length="60" mass="7331">MYFKWNQHNPLPAPFMRIEYHTFAQKRSTRKIRVPPFFQRENIILSQSVLFLPSTDFIFV</sequence>
<dbReference type="AlphaFoldDB" id="C6LE67"/>
<protein>
    <submittedName>
        <fullName evidence="1">Uncharacterized protein</fullName>
    </submittedName>
</protein>
<organism evidence="1 2">
    <name type="scientific">Marvinbryantia formatexigens DSM 14469</name>
    <dbReference type="NCBI Taxonomy" id="478749"/>
    <lineage>
        <taxon>Bacteria</taxon>
        <taxon>Bacillati</taxon>
        <taxon>Bacillota</taxon>
        <taxon>Clostridia</taxon>
        <taxon>Lachnospirales</taxon>
        <taxon>Lachnospiraceae</taxon>
        <taxon>Marvinbryantia</taxon>
    </lineage>
</organism>
<reference evidence="1" key="1">
    <citation type="submission" date="2009-07" db="EMBL/GenBank/DDBJ databases">
        <authorList>
            <person name="Weinstock G."/>
            <person name="Sodergren E."/>
            <person name="Clifton S."/>
            <person name="Fulton L."/>
            <person name="Fulton B."/>
            <person name="Courtney L."/>
            <person name="Fronick C."/>
            <person name="Harrison M."/>
            <person name="Strong C."/>
            <person name="Farmer C."/>
            <person name="Delahaunty K."/>
            <person name="Markovic C."/>
            <person name="Hall O."/>
            <person name="Minx P."/>
            <person name="Tomlinson C."/>
            <person name="Mitreva M."/>
            <person name="Nelson J."/>
            <person name="Hou S."/>
            <person name="Wollam A."/>
            <person name="Pepin K.H."/>
            <person name="Johnson M."/>
            <person name="Bhonagiri V."/>
            <person name="Nash W.E."/>
            <person name="Warren W."/>
            <person name="Chinwalla A."/>
            <person name="Mardis E.R."/>
            <person name="Wilson R.K."/>
        </authorList>
    </citation>
    <scope>NUCLEOTIDE SEQUENCE [LARGE SCALE GENOMIC DNA]</scope>
    <source>
        <strain evidence="1">DSM 14469</strain>
    </source>
</reference>
<gene>
    <name evidence="1" type="ORF">BRYFOR_06916</name>
</gene>
<dbReference type="EMBL" id="ACCL02000007">
    <property type="protein sequence ID" value="EET61271.1"/>
    <property type="molecule type" value="Genomic_DNA"/>
</dbReference>
<evidence type="ECO:0000313" key="2">
    <source>
        <dbReference type="Proteomes" id="UP000005561"/>
    </source>
</evidence>
<comment type="caution">
    <text evidence="1">The sequence shown here is derived from an EMBL/GenBank/DDBJ whole genome shotgun (WGS) entry which is preliminary data.</text>
</comment>
<proteinExistence type="predicted"/>
<dbReference type="Proteomes" id="UP000005561">
    <property type="component" value="Unassembled WGS sequence"/>
</dbReference>
<keyword evidence="2" id="KW-1185">Reference proteome</keyword>
<name>C6LE67_9FIRM</name>